<sequence length="335" mass="35478">EARGQRNGLTHVLSTLFICLNRTLGDAGAGAGDHRGLAPLWGDYVAEVVPVLLLAIRSLHALWSPEHWRALPWQSAQAQANLFGLLDMSPAERQAVAGVAGPADDAGADVADVGSPLAVETRAMHHTLATLREYAYKCLGRLAHSPDAFSAARIPDVAANFTGCLFADVQHMAPRHWRVLLGDVVGPILGALGNWPGQDLDAADSVRVVGGFAGAWLEPLFAFCAQHLDAEWRQLRARGIASAAPADAPPEDAPSSVTDDMIHEKVVRDWTRAWAQHVLGRLLASVAAWLPDASQIEHELASSARIAPAPAPPRPAAKQPAAQGSRALGAYILGT</sequence>
<proteinExistence type="predicted"/>
<protein>
    <submittedName>
        <fullName evidence="1">Exportin-5</fullName>
    </submittedName>
</protein>
<comment type="caution">
    <text evidence="1">The sequence shown here is derived from an EMBL/GenBank/DDBJ whole genome shotgun (WGS) entry which is preliminary data.</text>
</comment>
<keyword evidence="2" id="KW-1185">Reference proteome</keyword>
<reference evidence="1" key="1">
    <citation type="submission" date="2022-07" db="EMBL/GenBank/DDBJ databases">
        <title>Phylogenomic reconstructions and comparative analyses of Kickxellomycotina fungi.</title>
        <authorList>
            <person name="Reynolds N.K."/>
            <person name="Stajich J.E."/>
            <person name="Barry K."/>
            <person name="Grigoriev I.V."/>
            <person name="Crous P."/>
            <person name="Smith M.E."/>
        </authorList>
    </citation>
    <scope>NUCLEOTIDE SEQUENCE</scope>
    <source>
        <strain evidence="1">BCRC 34780</strain>
    </source>
</reference>
<feature type="non-terminal residue" evidence="1">
    <location>
        <position position="335"/>
    </location>
</feature>
<organism evidence="1 2">
    <name type="scientific">Coemansia helicoidea</name>
    <dbReference type="NCBI Taxonomy" id="1286919"/>
    <lineage>
        <taxon>Eukaryota</taxon>
        <taxon>Fungi</taxon>
        <taxon>Fungi incertae sedis</taxon>
        <taxon>Zoopagomycota</taxon>
        <taxon>Kickxellomycotina</taxon>
        <taxon>Kickxellomycetes</taxon>
        <taxon>Kickxellales</taxon>
        <taxon>Kickxellaceae</taxon>
        <taxon>Coemansia</taxon>
    </lineage>
</organism>
<accession>A0ACC1KDD6</accession>
<dbReference type="Proteomes" id="UP001140087">
    <property type="component" value="Unassembled WGS sequence"/>
</dbReference>
<dbReference type="EMBL" id="JANBUN010004156">
    <property type="protein sequence ID" value="KAJ2787883.1"/>
    <property type="molecule type" value="Genomic_DNA"/>
</dbReference>
<name>A0ACC1KDD6_9FUNG</name>
<feature type="non-terminal residue" evidence="1">
    <location>
        <position position="1"/>
    </location>
</feature>
<gene>
    <name evidence="1" type="primary">XPO5</name>
    <name evidence="1" type="ORF">H4R21_007072</name>
</gene>
<evidence type="ECO:0000313" key="1">
    <source>
        <dbReference type="EMBL" id="KAJ2787883.1"/>
    </source>
</evidence>
<evidence type="ECO:0000313" key="2">
    <source>
        <dbReference type="Proteomes" id="UP001140087"/>
    </source>
</evidence>